<evidence type="ECO:0000313" key="2">
    <source>
        <dbReference type="EMBL" id="MFC5501280.1"/>
    </source>
</evidence>
<protein>
    <submittedName>
        <fullName evidence="2">Uncharacterized protein</fullName>
    </submittedName>
</protein>
<name>A0ABW0NMM5_9MICO</name>
<dbReference type="RefSeq" id="WP_386738879.1">
    <property type="nucleotide sequence ID" value="NZ_JBHSMG010000001.1"/>
</dbReference>
<evidence type="ECO:0000313" key="3">
    <source>
        <dbReference type="Proteomes" id="UP001596039"/>
    </source>
</evidence>
<feature type="region of interest" description="Disordered" evidence="1">
    <location>
        <begin position="1"/>
        <end position="94"/>
    </location>
</feature>
<feature type="compositionally biased region" description="Acidic residues" evidence="1">
    <location>
        <begin position="8"/>
        <end position="17"/>
    </location>
</feature>
<reference evidence="3" key="1">
    <citation type="journal article" date="2019" name="Int. J. Syst. Evol. Microbiol.">
        <title>The Global Catalogue of Microorganisms (GCM) 10K type strain sequencing project: providing services to taxonomists for standard genome sequencing and annotation.</title>
        <authorList>
            <consortium name="The Broad Institute Genomics Platform"/>
            <consortium name="The Broad Institute Genome Sequencing Center for Infectious Disease"/>
            <person name="Wu L."/>
            <person name="Ma J."/>
        </authorList>
    </citation>
    <scope>NUCLEOTIDE SEQUENCE [LARGE SCALE GENOMIC DNA]</scope>
    <source>
        <strain evidence="3">CGMCC 4.6997</strain>
    </source>
</reference>
<sequence length="94" mass="9516">MGRHVDDEAAADADAAEADATRTAAADSGAPRHAAEAPQQQGHPLEAQAVISADTHVTVDFDVLPPGTSDAPPSPARPDALVEHGLVGDGTEME</sequence>
<dbReference type="EMBL" id="JBHSMG010000001">
    <property type="protein sequence ID" value="MFC5501280.1"/>
    <property type="molecule type" value="Genomic_DNA"/>
</dbReference>
<organism evidence="2 3">
    <name type="scientific">Lysinimonas soli</name>
    <dbReference type="NCBI Taxonomy" id="1074233"/>
    <lineage>
        <taxon>Bacteria</taxon>
        <taxon>Bacillati</taxon>
        <taxon>Actinomycetota</taxon>
        <taxon>Actinomycetes</taxon>
        <taxon>Micrococcales</taxon>
        <taxon>Microbacteriaceae</taxon>
        <taxon>Lysinimonas</taxon>
    </lineage>
</organism>
<keyword evidence="3" id="KW-1185">Reference proteome</keyword>
<accession>A0ABW0NMM5</accession>
<proteinExistence type="predicted"/>
<dbReference type="Proteomes" id="UP001596039">
    <property type="component" value="Unassembled WGS sequence"/>
</dbReference>
<evidence type="ECO:0000256" key="1">
    <source>
        <dbReference type="SAM" id="MobiDB-lite"/>
    </source>
</evidence>
<comment type="caution">
    <text evidence="2">The sequence shown here is derived from an EMBL/GenBank/DDBJ whole genome shotgun (WGS) entry which is preliminary data.</text>
</comment>
<gene>
    <name evidence="2" type="ORF">ACFPJ4_03385</name>
</gene>